<organism evidence="1 2">
    <name type="scientific">Glycomyces rhizosphaerae</name>
    <dbReference type="NCBI Taxonomy" id="2054422"/>
    <lineage>
        <taxon>Bacteria</taxon>
        <taxon>Bacillati</taxon>
        <taxon>Actinomycetota</taxon>
        <taxon>Actinomycetes</taxon>
        <taxon>Glycomycetales</taxon>
        <taxon>Glycomycetaceae</taxon>
        <taxon>Glycomyces</taxon>
    </lineage>
</organism>
<sequence>MSGREHHYKITTRWTGNTGSGTANYRDYGRDHDLIAAGKPVIQASADPAFRGQPERWNPEELLVAALADCHMLTYLALCARERIVVTAYEDITTGTMAELAGGGRFTEVTLAPVVTITDPEKVDRALELHHDANKHCFIANSVNFPVHHRPTVNIE</sequence>
<dbReference type="InterPro" id="IPR052707">
    <property type="entry name" value="OsmC_Ohr_Peroxiredoxin"/>
</dbReference>
<comment type="caution">
    <text evidence="1">The sequence shown here is derived from an EMBL/GenBank/DDBJ whole genome shotgun (WGS) entry which is preliminary data.</text>
</comment>
<dbReference type="InterPro" id="IPR036102">
    <property type="entry name" value="OsmC/Ohrsf"/>
</dbReference>
<dbReference type="PANTHER" id="PTHR42830:SF2">
    <property type="entry name" value="OSMC_OHR FAMILY PROTEIN"/>
    <property type="match status" value="1"/>
</dbReference>
<reference evidence="2" key="1">
    <citation type="journal article" date="2019" name="Int. J. Syst. Evol. Microbiol.">
        <title>The Global Catalogue of Microorganisms (GCM) 10K type strain sequencing project: providing services to taxonomists for standard genome sequencing and annotation.</title>
        <authorList>
            <consortium name="The Broad Institute Genomics Platform"/>
            <consortium name="The Broad Institute Genome Sequencing Center for Infectious Disease"/>
            <person name="Wu L."/>
            <person name="Ma J."/>
        </authorList>
    </citation>
    <scope>NUCLEOTIDE SEQUENCE [LARGE SCALE GENOMIC DNA]</scope>
    <source>
        <strain evidence="2">CGMCC 4.7396</strain>
    </source>
</reference>
<dbReference type="RefSeq" id="WP_387970523.1">
    <property type="nucleotide sequence ID" value="NZ_JBHRWO010000004.1"/>
</dbReference>
<dbReference type="SUPFAM" id="SSF82784">
    <property type="entry name" value="OsmC-like"/>
    <property type="match status" value="1"/>
</dbReference>
<dbReference type="Proteomes" id="UP001595712">
    <property type="component" value="Unassembled WGS sequence"/>
</dbReference>
<evidence type="ECO:0000313" key="1">
    <source>
        <dbReference type="EMBL" id="MFC3491546.1"/>
    </source>
</evidence>
<dbReference type="InterPro" id="IPR015946">
    <property type="entry name" value="KH_dom-like_a/b"/>
</dbReference>
<gene>
    <name evidence="1" type="ORF">ACFO8M_03475</name>
</gene>
<evidence type="ECO:0000313" key="2">
    <source>
        <dbReference type="Proteomes" id="UP001595712"/>
    </source>
</evidence>
<accession>A0ABV7PVP8</accession>
<proteinExistence type="predicted"/>
<dbReference type="EMBL" id="JBHRWO010000004">
    <property type="protein sequence ID" value="MFC3491546.1"/>
    <property type="molecule type" value="Genomic_DNA"/>
</dbReference>
<dbReference type="Pfam" id="PF02566">
    <property type="entry name" value="OsmC"/>
    <property type="match status" value="1"/>
</dbReference>
<keyword evidence="2" id="KW-1185">Reference proteome</keyword>
<dbReference type="Gene3D" id="3.30.300.20">
    <property type="match status" value="1"/>
</dbReference>
<protein>
    <submittedName>
        <fullName evidence="1">OsmC family protein</fullName>
    </submittedName>
</protein>
<dbReference type="InterPro" id="IPR003718">
    <property type="entry name" value="OsmC/Ohr_fam"/>
</dbReference>
<name>A0ABV7PVP8_9ACTN</name>
<dbReference type="PANTHER" id="PTHR42830">
    <property type="entry name" value="OSMOTICALLY INDUCIBLE FAMILY PROTEIN"/>
    <property type="match status" value="1"/>
</dbReference>